<dbReference type="InterPro" id="IPR037140">
    <property type="entry name" value="VHL_beta_dom_sf"/>
</dbReference>
<feature type="domain" description="von Hippel-Lindau disease tumour suppressor beta" evidence="2">
    <location>
        <begin position="42"/>
        <end position="120"/>
    </location>
</feature>
<protein>
    <recommendedName>
        <fullName evidence="2">von Hippel-Lindau disease tumour suppressor beta domain-containing protein</fullName>
    </recommendedName>
</protein>
<keyword evidence="4" id="KW-1185">Reference proteome</keyword>
<evidence type="ECO:0000259" key="2">
    <source>
        <dbReference type="Pfam" id="PF01847"/>
    </source>
</evidence>
<dbReference type="InterPro" id="IPR036208">
    <property type="entry name" value="VHL_sf"/>
</dbReference>
<dbReference type="InterPro" id="IPR024053">
    <property type="entry name" value="VHL_beta_dom"/>
</dbReference>
<dbReference type="FunFam" id="2.60.40.780:FF:000001">
    <property type="entry name" value="von Hippel-Lindau disease tumor suppressor"/>
    <property type="match status" value="1"/>
</dbReference>
<name>A0A8C8W559_PERMB</name>
<dbReference type="Ensembl" id="ENSPEMT00000039157.1">
    <property type="protein sequence ID" value="ENSPEMP00000035869.1"/>
    <property type="gene ID" value="ENSPEMG00000026498.1"/>
</dbReference>
<dbReference type="CDD" id="cd05468">
    <property type="entry name" value="pVHL"/>
    <property type="match status" value="1"/>
</dbReference>
<sequence length="169" mass="19443">SDLHLPSPRFLERWAGTRRTGQDLRKPMAAGRAPPELRSVRVNPRDLSRVVVWNRSPRVAQPLWLDFQGEPQPFQTLLPGASLRINSYRGHPWLFRDARTNDRLLVNQTELFVPSLSVDGRPAFANITLPCLPSTKRLEHWVKASYRHQLNFFMFNESCGCCPQQQGPM</sequence>
<dbReference type="SUPFAM" id="SSF49468">
    <property type="entry name" value="VHL"/>
    <property type="match status" value="1"/>
</dbReference>
<dbReference type="GeneTree" id="ENSGT00390000014353"/>
<organism evidence="3 4">
    <name type="scientific">Peromyscus maniculatus bairdii</name>
    <name type="common">Prairie deer mouse</name>
    <dbReference type="NCBI Taxonomy" id="230844"/>
    <lineage>
        <taxon>Eukaryota</taxon>
        <taxon>Metazoa</taxon>
        <taxon>Chordata</taxon>
        <taxon>Craniata</taxon>
        <taxon>Vertebrata</taxon>
        <taxon>Euteleostomi</taxon>
        <taxon>Mammalia</taxon>
        <taxon>Eutheria</taxon>
        <taxon>Euarchontoglires</taxon>
        <taxon>Glires</taxon>
        <taxon>Rodentia</taxon>
        <taxon>Myomorpha</taxon>
        <taxon>Muroidea</taxon>
        <taxon>Cricetidae</taxon>
        <taxon>Neotominae</taxon>
        <taxon>Peromyscus</taxon>
    </lineage>
</organism>
<evidence type="ECO:0000313" key="3">
    <source>
        <dbReference type="Ensembl" id="ENSPEMP00000035869.1"/>
    </source>
</evidence>
<reference evidence="3" key="2">
    <citation type="submission" date="2025-08" db="UniProtKB">
        <authorList>
            <consortium name="Ensembl"/>
        </authorList>
    </citation>
    <scope>IDENTIFICATION</scope>
</reference>
<reference evidence="3 4" key="1">
    <citation type="submission" date="2018-10" db="EMBL/GenBank/DDBJ databases">
        <title>Improved assembly of the deer mouse Peromyscus maniculatus genome.</title>
        <authorList>
            <person name="Lassance J.-M."/>
            <person name="Hoekstra H.E."/>
        </authorList>
    </citation>
    <scope>NUCLEOTIDE SEQUENCE [LARGE SCALE GENOMIC DNA]</scope>
</reference>
<reference evidence="3" key="3">
    <citation type="submission" date="2025-09" db="UniProtKB">
        <authorList>
            <consortium name="Ensembl"/>
        </authorList>
    </citation>
    <scope>IDENTIFICATION</scope>
</reference>
<dbReference type="AlphaFoldDB" id="A0A8C8W559"/>
<dbReference type="Gene3D" id="2.60.40.780">
    <property type="entry name" value="von Hippel-Lindau disease tumour suppressor, beta domain"/>
    <property type="match status" value="1"/>
</dbReference>
<dbReference type="InterPro" id="IPR022772">
    <property type="entry name" value="VHL_tumour_suppress_b/a_dom"/>
</dbReference>
<dbReference type="Proteomes" id="UP000694547">
    <property type="component" value="Chromosome 21"/>
</dbReference>
<proteinExistence type="inferred from homology"/>
<accession>A0A8C8W559</accession>
<evidence type="ECO:0000313" key="4">
    <source>
        <dbReference type="Proteomes" id="UP000694547"/>
    </source>
</evidence>
<comment type="similarity">
    <text evidence="1">Belongs to the VHL family.</text>
</comment>
<evidence type="ECO:0000256" key="1">
    <source>
        <dbReference type="ARBA" id="ARBA00010057"/>
    </source>
</evidence>
<dbReference type="Pfam" id="PF01847">
    <property type="entry name" value="VHL"/>
    <property type="match status" value="1"/>
</dbReference>